<evidence type="ECO:0000256" key="3">
    <source>
        <dbReference type="PROSITE-ProRule" id="PRU00284"/>
    </source>
</evidence>
<organism evidence="5 6">
    <name type="scientific">Devosia albogilva</name>
    <dbReference type="NCBI Taxonomy" id="429726"/>
    <lineage>
        <taxon>Bacteria</taxon>
        <taxon>Pseudomonadati</taxon>
        <taxon>Pseudomonadota</taxon>
        <taxon>Alphaproteobacteria</taxon>
        <taxon>Hyphomicrobiales</taxon>
        <taxon>Devosiaceae</taxon>
        <taxon>Devosia</taxon>
    </lineage>
</organism>
<dbReference type="InterPro" id="IPR004089">
    <property type="entry name" value="MCPsignal_dom"/>
</dbReference>
<dbReference type="Pfam" id="PF00015">
    <property type="entry name" value="MCPsignal"/>
    <property type="match status" value="1"/>
</dbReference>
<dbReference type="Gene3D" id="3.30.450.20">
    <property type="entry name" value="PAS domain"/>
    <property type="match status" value="1"/>
</dbReference>
<name>A0ABW5QG37_9HYPH</name>
<dbReference type="InterPro" id="IPR004090">
    <property type="entry name" value="Chemotax_Me-accpt_rcpt"/>
</dbReference>
<dbReference type="PANTHER" id="PTHR43531">
    <property type="entry name" value="PROTEIN ICFG"/>
    <property type="match status" value="1"/>
</dbReference>
<evidence type="ECO:0000256" key="1">
    <source>
        <dbReference type="ARBA" id="ARBA00022500"/>
    </source>
</evidence>
<reference evidence="6" key="1">
    <citation type="journal article" date="2019" name="Int. J. Syst. Evol. Microbiol.">
        <title>The Global Catalogue of Microorganisms (GCM) 10K type strain sequencing project: providing services to taxonomists for standard genome sequencing and annotation.</title>
        <authorList>
            <consortium name="The Broad Institute Genomics Platform"/>
            <consortium name="The Broad Institute Genome Sequencing Center for Infectious Disease"/>
            <person name="Wu L."/>
            <person name="Ma J."/>
        </authorList>
    </citation>
    <scope>NUCLEOTIDE SEQUENCE [LARGE SCALE GENOMIC DNA]</scope>
    <source>
        <strain evidence="6">CCM 7427</strain>
    </source>
</reference>
<comment type="similarity">
    <text evidence="2">Belongs to the methyl-accepting chemotaxis (MCP) protein family.</text>
</comment>
<dbReference type="PROSITE" id="PS50111">
    <property type="entry name" value="CHEMOTAXIS_TRANSDUC_2"/>
    <property type="match status" value="1"/>
</dbReference>
<evidence type="ECO:0000313" key="5">
    <source>
        <dbReference type="EMBL" id="MFD2646720.1"/>
    </source>
</evidence>
<sequence length="365" mass="39984">MGDFSKAAVAASPRAMRVVMDGIGRELHTYSVGNQQIVKQTKLLAVNAIIEAARAGDAGKGFAVVADEVQRLADSAADIAARFQDVLLGRIALGRSMSETLVDEMEGARLTDLAQTLVQLIVRNLYERTADVRWWATDTAFWQALETDDAQLRAFAADRLATINRFYSVYWDLVLTDARGRVVASANPHYAKALHGADLGRESWFRSAVALKSGDEYAVGEVVESAQHDGREVLVYSTAVRSGGRADGAALGALGVYFDWQAQGRSIVETEAALPPQIAERTEVMLLDGERRIIATTNPQRRFARFLLEDEGEPRGSYLDSNGNVVAFARTLGYQEYDGLGWWGVIVQKAERDDVLRQSLGLDRG</sequence>
<evidence type="ECO:0000259" key="4">
    <source>
        <dbReference type="PROSITE" id="PS50111"/>
    </source>
</evidence>
<feature type="domain" description="Methyl-accepting transducer" evidence="4">
    <location>
        <begin position="35"/>
        <end position="87"/>
    </location>
</feature>
<protein>
    <submittedName>
        <fullName evidence="5">Methyl-accepting chemotaxis protein</fullName>
    </submittedName>
</protein>
<dbReference type="Gene3D" id="1.10.287.950">
    <property type="entry name" value="Methyl-accepting chemotaxis protein"/>
    <property type="match status" value="1"/>
</dbReference>
<comment type="caution">
    <text evidence="5">The sequence shown here is derived from an EMBL/GenBank/DDBJ whole genome shotgun (WGS) entry which is preliminary data.</text>
</comment>
<dbReference type="RefSeq" id="WP_386831572.1">
    <property type="nucleotide sequence ID" value="NZ_JBHUNP010000001.1"/>
</dbReference>
<evidence type="ECO:0000313" key="6">
    <source>
        <dbReference type="Proteomes" id="UP001597521"/>
    </source>
</evidence>
<dbReference type="EMBL" id="JBHUNP010000001">
    <property type="protein sequence ID" value="MFD2646720.1"/>
    <property type="molecule type" value="Genomic_DNA"/>
</dbReference>
<evidence type="ECO:0000256" key="2">
    <source>
        <dbReference type="ARBA" id="ARBA00029447"/>
    </source>
</evidence>
<keyword evidence="3" id="KW-0807">Transducer</keyword>
<gene>
    <name evidence="5" type="ORF">ACFSX5_02815</name>
</gene>
<dbReference type="InterPro" id="IPR051310">
    <property type="entry name" value="MCP_chemotaxis"/>
</dbReference>
<keyword evidence="1" id="KW-0145">Chemotaxis</keyword>
<dbReference type="PRINTS" id="PR00260">
    <property type="entry name" value="CHEMTRNSDUCR"/>
</dbReference>
<dbReference type="PANTHER" id="PTHR43531:SF11">
    <property type="entry name" value="METHYL-ACCEPTING CHEMOTAXIS PROTEIN 3"/>
    <property type="match status" value="1"/>
</dbReference>
<accession>A0ABW5QG37</accession>
<proteinExistence type="inferred from homology"/>
<dbReference type="Proteomes" id="UP001597521">
    <property type="component" value="Unassembled WGS sequence"/>
</dbReference>
<dbReference type="SUPFAM" id="SSF58104">
    <property type="entry name" value="Methyl-accepting chemotaxis protein (MCP) signaling domain"/>
    <property type="match status" value="1"/>
</dbReference>
<keyword evidence="6" id="KW-1185">Reference proteome</keyword>